<accession>A0A7D9DUV2</accession>
<dbReference type="EMBL" id="CACRXK020002237">
    <property type="protein sequence ID" value="CAB3993324.1"/>
    <property type="molecule type" value="Genomic_DNA"/>
</dbReference>
<reference evidence="2" key="1">
    <citation type="submission" date="2020-04" db="EMBL/GenBank/DDBJ databases">
        <authorList>
            <person name="Alioto T."/>
            <person name="Alioto T."/>
            <person name="Gomez Garrido J."/>
        </authorList>
    </citation>
    <scope>NUCLEOTIDE SEQUENCE</scope>
    <source>
        <strain evidence="2">A484AB</strain>
    </source>
</reference>
<evidence type="ECO:0000313" key="3">
    <source>
        <dbReference type="Proteomes" id="UP001152795"/>
    </source>
</evidence>
<feature type="non-terminal residue" evidence="2">
    <location>
        <position position="1"/>
    </location>
</feature>
<sequence>MALGNQQNSAFNEGKSPKQKPPCAFCSKPHHGIWAYRQFEHRLVERWNFAKEKQLCFSQSSPFAGKKIKVNAILDGALANLLGIQEAFQLVQVHVLNNSVETFQSMPEKIEIESVDGVFGKVIEENNSFENHEISSQKIQYDLSLEKNIFFNFNRVSILTRTQSLGSSKTKFIWSGMGKIQICFRSL</sequence>
<comment type="caution">
    <text evidence="2">The sequence shown here is derived from an EMBL/GenBank/DDBJ whole genome shotgun (WGS) entry which is preliminary data.</text>
</comment>
<proteinExistence type="predicted"/>
<dbReference type="AlphaFoldDB" id="A0A7D9DUV2"/>
<evidence type="ECO:0000313" key="2">
    <source>
        <dbReference type="EMBL" id="CAB3993324.1"/>
    </source>
</evidence>
<protein>
    <submittedName>
        <fullName evidence="2">Uncharacterized protein</fullName>
    </submittedName>
</protein>
<feature type="region of interest" description="Disordered" evidence="1">
    <location>
        <begin position="1"/>
        <end position="22"/>
    </location>
</feature>
<keyword evidence="3" id="KW-1185">Reference proteome</keyword>
<gene>
    <name evidence="2" type="ORF">PACLA_8A032925</name>
</gene>
<dbReference type="Proteomes" id="UP001152795">
    <property type="component" value="Unassembled WGS sequence"/>
</dbReference>
<feature type="compositionally biased region" description="Polar residues" evidence="1">
    <location>
        <begin position="1"/>
        <end position="11"/>
    </location>
</feature>
<name>A0A7D9DUV2_PARCT</name>
<evidence type="ECO:0000256" key="1">
    <source>
        <dbReference type="SAM" id="MobiDB-lite"/>
    </source>
</evidence>
<organism evidence="2 3">
    <name type="scientific">Paramuricea clavata</name>
    <name type="common">Red gorgonian</name>
    <name type="synonym">Violescent sea-whip</name>
    <dbReference type="NCBI Taxonomy" id="317549"/>
    <lineage>
        <taxon>Eukaryota</taxon>
        <taxon>Metazoa</taxon>
        <taxon>Cnidaria</taxon>
        <taxon>Anthozoa</taxon>
        <taxon>Octocorallia</taxon>
        <taxon>Malacalcyonacea</taxon>
        <taxon>Plexauridae</taxon>
        <taxon>Paramuricea</taxon>
    </lineage>
</organism>